<evidence type="ECO:0000313" key="1">
    <source>
        <dbReference type="EMBL" id="KAJ7993552.1"/>
    </source>
</evidence>
<proteinExistence type="predicted"/>
<dbReference type="EMBL" id="CM055751">
    <property type="protein sequence ID" value="KAJ7993552.1"/>
    <property type="molecule type" value="Genomic_DNA"/>
</dbReference>
<name>A0ACC2FQI8_DALPE</name>
<reference evidence="1" key="1">
    <citation type="submission" date="2021-05" db="EMBL/GenBank/DDBJ databases">
        <authorList>
            <person name="Pan Q."/>
            <person name="Jouanno E."/>
            <person name="Zahm M."/>
            <person name="Klopp C."/>
            <person name="Cabau C."/>
            <person name="Louis A."/>
            <person name="Berthelot C."/>
            <person name="Parey E."/>
            <person name="Roest Crollius H."/>
            <person name="Montfort J."/>
            <person name="Robinson-Rechavi M."/>
            <person name="Bouchez O."/>
            <person name="Lampietro C."/>
            <person name="Lopez Roques C."/>
            <person name="Donnadieu C."/>
            <person name="Postlethwait J."/>
            <person name="Bobe J."/>
            <person name="Dillon D."/>
            <person name="Chandos A."/>
            <person name="von Hippel F."/>
            <person name="Guiguen Y."/>
        </authorList>
    </citation>
    <scope>NUCLEOTIDE SEQUENCE</scope>
    <source>
        <strain evidence="1">YG-Jan2019</strain>
    </source>
</reference>
<comment type="caution">
    <text evidence="1">The sequence shown here is derived from an EMBL/GenBank/DDBJ whole genome shotgun (WGS) entry which is preliminary data.</text>
</comment>
<keyword evidence="2" id="KW-1185">Reference proteome</keyword>
<accession>A0ACC2FQI8</accession>
<organism evidence="1 2">
    <name type="scientific">Dallia pectoralis</name>
    <name type="common">Alaska blackfish</name>
    <dbReference type="NCBI Taxonomy" id="75939"/>
    <lineage>
        <taxon>Eukaryota</taxon>
        <taxon>Metazoa</taxon>
        <taxon>Chordata</taxon>
        <taxon>Craniata</taxon>
        <taxon>Vertebrata</taxon>
        <taxon>Euteleostomi</taxon>
        <taxon>Actinopterygii</taxon>
        <taxon>Neopterygii</taxon>
        <taxon>Teleostei</taxon>
        <taxon>Protacanthopterygii</taxon>
        <taxon>Esociformes</taxon>
        <taxon>Umbridae</taxon>
        <taxon>Dallia</taxon>
    </lineage>
</organism>
<sequence>MQSHSEPELSDSSTETEEGPPEKTPQRVPTGADPENDLAGNQQQKISTEKVNVELES</sequence>
<evidence type="ECO:0000313" key="2">
    <source>
        <dbReference type="Proteomes" id="UP001157502"/>
    </source>
</evidence>
<gene>
    <name evidence="1" type="ORF">DPEC_G00273590</name>
</gene>
<dbReference type="Proteomes" id="UP001157502">
    <property type="component" value="Chromosome 24"/>
</dbReference>
<protein>
    <submittedName>
        <fullName evidence="1">Uncharacterized protein</fullName>
    </submittedName>
</protein>